<dbReference type="InterPro" id="IPR036183">
    <property type="entry name" value="YajQ-like_sf"/>
</dbReference>
<dbReference type="CDD" id="cd11740">
    <property type="entry name" value="YajQ_like"/>
    <property type="match status" value="1"/>
</dbReference>
<comment type="function">
    <text evidence="3">Nucleotide-binding protein.</text>
</comment>
<keyword evidence="1 3" id="KW-0547">Nucleotide-binding</keyword>
<evidence type="ECO:0000256" key="2">
    <source>
        <dbReference type="ARBA" id="ARBA00093450"/>
    </source>
</evidence>
<evidence type="ECO:0000313" key="4">
    <source>
        <dbReference type="EMBL" id="MDQ0164793.1"/>
    </source>
</evidence>
<dbReference type="HAMAP" id="MF_00632">
    <property type="entry name" value="UPF0234"/>
    <property type="match status" value="1"/>
</dbReference>
<accession>A0ABT9VUZ0</accession>
<dbReference type="InterPro" id="IPR035571">
    <property type="entry name" value="UPF0234-like_C"/>
</dbReference>
<dbReference type="InterPro" id="IPR007551">
    <property type="entry name" value="YajQ/Smlt4090-like"/>
</dbReference>
<keyword evidence="5" id="KW-1185">Reference proteome</keyword>
<dbReference type="Gene3D" id="3.30.70.990">
    <property type="entry name" value="YajQ-like, domain 2"/>
    <property type="match status" value="1"/>
</dbReference>
<evidence type="ECO:0000313" key="5">
    <source>
        <dbReference type="Proteomes" id="UP001235840"/>
    </source>
</evidence>
<dbReference type="NCBIfam" id="NF003819">
    <property type="entry name" value="PRK05412.1"/>
    <property type="match status" value="1"/>
</dbReference>
<evidence type="ECO:0000256" key="3">
    <source>
        <dbReference type="HAMAP-Rule" id="MF_00632"/>
    </source>
</evidence>
<dbReference type="Proteomes" id="UP001235840">
    <property type="component" value="Unassembled WGS sequence"/>
</dbReference>
<organism evidence="4 5">
    <name type="scientific">Caldalkalibacillus horti</name>
    <dbReference type="NCBI Taxonomy" id="77523"/>
    <lineage>
        <taxon>Bacteria</taxon>
        <taxon>Bacillati</taxon>
        <taxon>Bacillota</taxon>
        <taxon>Bacilli</taxon>
        <taxon>Bacillales</taxon>
        <taxon>Bacillaceae</taxon>
        <taxon>Caldalkalibacillus</taxon>
    </lineage>
</organism>
<sequence>MAKDNSFDIVSEINLQEVDNAIQQTKKEIENRYDFKGSKSELKRDEQKLTITSEDEYKINSVVDILQSKLIKRQVSIKALHYGKVEPASGGMARQQIDLVQGIDQDRAKKITKLVKESKIKVQVQIQGEQLRVSGKNRDDLQQVMQMIRESDLDIPVQFVNYR</sequence>
<dbReference type="RefSeq" id="WP_307390929.1">
    <property type="nucleotide sequence ID" value="NZ_BAAADK010000018.1"/>
</dbReference>
<dbReference type="InterPro" id="IPR035570">
    <property type="entry name" value="UPF0234_N"/>
</dbReference>
<dbReference type="PANTHER" id="PTHR30476:SF0">
    <property type="entry name" value="UPF0234 PROTEIN YAJQ"/>
    <property type="match status" value="1"/>
</dbReference>
<name>A0ABT9VUZ0_9BACI</name>
<comment type="similarity">
    <text evidence="2 3">Belongs to the YajQ family.</text>
</comment>
<dbReference type="Gene3D" id="3.30.70.860">
    <property type="match status" value="1"/>
</dbReference>
<gene>
    <name evidence="4" type="ORF">J2S11_000693</name>
</gene>
<comment type="caution">
    <text evidence="4">The sequence shown here is derived from an EMBL/GenBank/DDBJ whole genome shotgun (WGS) entry which is preliminary data.</text>
</comment>
<proteinExistence type="inferred from homology"/>
<dbReference type="EMBL" id="JAUSTY010000002">
    <property type="protein sequence ID" value="MDQ0164793.1"/>
    <property type="molecule type" value="Genomic_DNA"/>
</dbReference>
<reference evidence="4 5" key="1">
    <citation type="submission" date="2023-07" db="EMBL/GenBank/DDBJ databases">
        <title>Genomic Encyclopedia of Type Strains, Phase IV (KMG-IV): sequencing the most valuable type-strain genomes for metagenomic binning, comparative biology and taxonomic classification.</title>
        <authorList>
            <person name="Goeker M."/>
        </authorList>
    </citation>
    <scope>NUCLEOTIDE SEQUENCE [LARGE SCALE GENOMIC DNA]</scope>
    <source>
        <strain evidence="4 5">DSM 12751</strain>
    </source>
</reference>
<evidence type="ECO:0000256" key="1">
    <source>
        <dbReference type="ARBA" id="ARBA00022741"/>
    </source>
</evidence>
<dbReference type="Pfam" id="PF04461">
    <property type="entry name" value="YajQ"/>
    <property type="match status" value="1"/>
</dbReference>
<dbReference type="SUPFAM" id="SSF89963">
    <property type="entry name" value="YajQ-like"/>
    <property type="match status" value="2"/>
</dbReference>
<protein>
    <recommendedName>
        <fullName evidence="3">Nucleotide-binding protein J2S11_000693</fullName>
    </recommendedName>
</protein>
<dbReference type="PANTHER" id="PTHR30476">
    <property type="entry name" value="UPF0234 PROTEIN YAJQ"/>
    <property type="match status" value="1"/>
</dbReference>